<feature type="domain" description="Aminoacyl-transfer RNA synthetases class-II family profile" evidence="12">
    <location>
        <begin position="255"/>
        <end position="560"/>
    </location>
</feature>
<keyword evidence="6" id="KW-0547">Nucleotide-binding</keyword>
<dbReference type="FunFam" id="2.40.50.140:FF:000132">
    <property type="entry name" value="Aspartyl-tRNA synthetase, cytoplasmic"/>
    <property type="match status" value="1"/>
</dbReference>
<evidence type="ECO:0000256" key="7">
    <source>
        <dbReference type="ARBA" id="ARBA00022840"/>
    </source>
</evidence>
<accession>A0A804I8Q7</accession>
<evidence type="ECO:0000256" key="3">
    <source>
        <dbReference type="ARBA" id="ARBA00012841"/>
    </source>
</evidence>
<keyword evidence="9" id="KW-0030">Aminoacyl-tRNA synthetase</keyword>
<dbReference type="AlphaFoldDB" id="A0A804I8Q7"/>
<evidence type="ECO:0000259" key="12">
    <source>
        <dbReference type="PROSITE" id="PS50862"/>
    </source>
</evidence>
<keyword evidence="8" id="KW-0648">Protein biosynthesis</keyword>
<dbReference type="GO" id="GO:0006422">
    <property type="term" value="P:aspartyl-tRNA aminoacylation"/>
    <property type="evidence" value="ECO:0000318"/>
    <property type="project" value="GO_Central"/>
</dbReference>
<dbReference type="Proteomes" id="UP000012960">
    <property type="component" value="Unplaced"/>
</dbReference>
<comment type="subcellular location">
    <subcellularLocation>
        <location evidence="1">Cytoplasm</location>
    </subcellularLocation>
</comment>
<dbReference type="InterPro" id="IPR002312">
    <property type="entry name" value="Asp/Asn-tRNA-synth_IIb"/>
</dbReference>
<dbReference type="NCBIfam" id="TIGR00458">
    <property type="entry name" value="aspS_nondisc"/>
    <property type="match status" value="1"/>
</dbReference>
<evidence type="ECO:0000256" key="8">
    <source>
        <dbReference type="ARBA" id="ARBA00022917"/>
    </source>
</evidence>
<comment type="similarity">
    <text evidence="2">Belongs to the class-II aminoacyl-tRNA synthetase family. Type 2 subfamily.</text>
</comment>
<dbReference type="PANTHER" id="PTHR43450">
    <property type="entry name" value="ASPARTYL-TRNA SYNTHETASE"/>
    <property type="match status" value="1"/>
</dbReference>
<keyword evidence="5" id="KW-0436">Ligase</keyword>
<dbReference type="NCBIfam" id="NF003483">
    <property type="entry name" value="PRK05159.1"/>
    <property type="match status" value="1"/>
</dbReference>
<dbReference type="Pfam" id="PF00152">
    <property type="entry name" value="tRNA-synt_2"/>
    <property type="match status" value="1"/>
</dbReference>
<evidence type="ECO:0000256" key="2">
    <source>
        <dbReference type="ARBA" id="ARBA00005312"/>
    </source>
</evidence>
<feature type="compositionally biased region" description="Low complexity" evidence="11">
    <location>
        <begin position="1"/>
        <end position="17"/>
    </location>
</feature>
<sequence>MRGAFAMASSEAETAAQAPPPPTPADCNASETAAGSLSKKQAKKLAKKEAKEDRKQQSATAAAAASQVDSAEADPLAANYGDVLVEDIQSKAISGREWTEIGALGVDLACRAVLIRGVAQTIRPVSKKMAFVVLRQFMSTVQCVLTVDKEFVSPHMVKFATGLSKESIVDVEGMISIPKDPIKGTTQQVEVQVRKLYCINRSVPNLPINIEDAARSETEFEKAELTGEQLVRVGQDTRLNYRVLDLRTPANQAIFRIQCHVEDVFRRFLRSEGFIGIHSPKLISGSSEGGAAVFKLDYKGQPACLAQSPQLYKQMVICGGFGRVFEVGSVFRAEDSYTHRHLCEFVGLDVEMEIKEHYFEVCDIVDRLFVAMFDDLNENCKKELDAINRQYPFEPLKYLRKTLRLNFQEGIKMLQEAGVEVDPLGDLNTEAEKKLGRLVHEKYDTDFYILCRYPLAVRPFYTMPCYDDPAYSNSFDVFIRGEEIISGAQRVHLPELLTTRAEACGIDVKTIASYIDSFRYGAPPHGGFGIGLERVVMLFCALNNIRKTSLFPRDPQRLVP</sequence>
<dbReference type="EnsemblPlants" id="Ma03_t05440.1">
    <property type="protein sequence ID" value="Ma03_p05440.1"/>
    <property type="gene ID" value="Ma03_g05440"/>
</dbReference>
<dbReference type="GO" id="GO:0005524">
    <property type="term" value="F:ATP binding"/>
    <property type="evidence" value="ECO:0007669"/>
    <property type="project" value="UniProtKB-KW"/>
</dbReference>
<dbReference type="GO" id="GO:0017101">
    <property type="term" value="C:aminoacyl-tRNA synthetase multienzyme complex"/>
    <property type="evidence" value="ECO:0000318"/>
    <property type="project" value="GO_Central"/>
</dbReference>
<dbReference type="FunFam" id="3.30.930.10:FF:000013">
    <property type="entry name" value="Aspartate--tRNA ligase, cytoplasmic"/>
    <property type="match status" value="1"/>
</dbReference>
<dbReference type="InterPro" id="IPR004523">
    <property type="entry name" value="Asp-tRNA_synthase_2"/>
</dbReference>
<dbReference type="GO" id="GO:0003723">
    <property type="term" value="F:RNA binding"/>
    <property type="evidence" value="ECO:0000318"/>
    <property type="project" value="GO_Central"/>
</dbReference>
<dbReference type="OMA" id="WVHEIRD"/>
<dbReference type="Gene3D" id="3.30.930.10">
    <property type="entry name" value="Bira Bifunctional Protein, Domain 2"/>
    <property type="match status" value="1"/>
</dbReference>
<evidence type="ECO:0000256" key="5">
    <source>
        <dbReference type="ARBA" id="ARBA00022598"/>
    </source>
</evidence>
<keyword evidence="15" id="KW-1185">Reference proteome</keyword>
<evidence type="ECO:0000256" key="4">
    <source>
        <dbReference type="ARBA" id="ARBA00022490"/>
    </source>
</evidence>
<dbReference type="InterPro" id="IPR004364">
    <property type="entry name" value="Aa-tRNA-synt_II"/>
</dbReference>
<keyword evidence="4" id="KW-0963">Cytoplasm</keyword>
<evidence type="ECO:0000256" key="9">
    <source>
        <dbReference type="ARBA" id="ARBA00023146"/>
    </source>
</evidence>
<dbReference type="InterPro" id="IPR012340">
    <property type="entry name" value="NA-bd_OB-fold"/>
</dbReference>
<evidence type="ECO:0000313" key="15">
    <source>
        <dbReference type="Proteomes" id="UP000012960"/>
    </source>
</evidence>
<dbReference type="GO" id="GO:0004815">
    <property type="term" value="F:aspartate-tRNA ligase activity"/>
    <property type="evidence" value="ECO:0000318"/>
    <property type="project" value="GO_Central"/>
</dbReference>
<organism evidence="14 15">
    <name type="scientific">Musa acuminata subsp. malaccensis</name>
    <name type="common">Wild banana</name>
    <name type="synonym">Musa malaccensis</name>
    <dbReference type="NCBI Taxonomy" id="214687"/>
    <lineage>
        <taxon>Eukaryota</taxon>
        <taxon>Viridiplantae</taxon>
        <taxon>Streptophyta</taxon>
        <taxon>Embryophyta</taxon>
        <taxon>Tracheophyta</taxon>
        <taxon>Spermatophyta</taxon>
        <taxon>Magnoliopsida</taxon>
        <taxon>Liliopsida</taxon>
        <taxon>Zingiberales</taxon>
        <taxon>Musaceae</taxon>
        <taxon>Musa</taxon>
    </lineage>
</organism>
<comment type="catalytic activity">
    <reaction evidence="10">
        <text>tRNA(Asp) + L-aspartate + ATP = L-aspartyl-tRNA(Asp) + AMP + diphosphate</text>
        <dbReference type="Rhea" id="RHEA:19649"/>
        <dbReference type="Rhea" id="RHEA-COMP:9660"/>
        <dbReference type="Rhea" id="RHEA-COMP:9678"/>
        <dbReference type="ChEBI" id="CHEBI:29991"/>
        <dbReference type="ChEBI" id="CHEBI:30616"/>
        <dbReference type="ChEBI" id="CHEBI:33019"/>
        <dbReference type="ChEBI" id="CHEBI:78442"/>
        <dbReference type="ChEBI" id="CHEBI:78516"/>
        <dbReference type="ChEBI" id="CHEBI:456215"/>
        <dbReference type="EC" id="6.1.1.12"/>
    </reaction>
</comment>
<dbReference type="CDD" id="cd04320">
    <property type="entry name" value="AspRS_cyto_N"/>
    <property type="match status" value="1"/>
</dbReference>
<feature type="compositionally biased region" description="Basic and acidic residues" evidence="11">
    <location>
        <begin position="47"/>
        <end position="56"/>
    </location>
</feature>
<evidence type="ECO:0000256" key="6">
    <source>
        <dbReference type="ARBA" id="ARBA00022741"/>
    </source>
</evidence>
<dbReference type="CDD" id="cd00776">
    <property type="entry name" value="AsxRS_core"/>
    <property type="match status" value="1"/>
</dbReference>
<keyword evidence="7" id="KW-0067">ATP-binding</keyword>
<reference evidence="13" key="1">
    <citation type="submission" date="2021-03" db="EMBL/GenBank/DDBJ databases">
        <authorList>
            <consortium name="Genoscope - CEA"/>
            <person name="William W."/>
        </authorList>
    </citation>
    <scope>NUCLEOTIDE SEQUENCE</scope>
    <source>
        <strain evidence="13">Doubled-haploid Pahang</strain>
    </source>
</reference>
<evidence type="ECO:0000256" key="10">
    <source>
        <dbReference type="ARBA" id="ARBA00047904"/>
    </source>
</evidence>
<feature type="compositionally biased region" description="Low complexity" evidence="11">
    <location>
        <begin position="57"/>
        <end position="66"/>
    </location>
</feature>
<dbReference type="PROSITE" id="PS50862">
    <property type="entry name" value="AA_TRNA_LIGASE_II"/>
    <property type="match status" value="1"/>
</dbReference>
<evidence type="ECO:0000256" key="1">
    <source>
        <dbReference type="ARBA" id="ARBA00004496"/>
    </source>
</evidence>
<dbReference type="InParanoid" id="A0A804I8Q7"/>
<dbReference type="InterPro" id="IPR006195">
    <property type="entry name" value="aa-tRNA-synth_II"/>
</dbReference>
<dbReference type="EC" id="6.1.1.12" evidence="3"/>
<dbReference type="SUPFAM" id="SSF50249">
    <property type="entry name" value="Nucleic acid-binding proteins"/>
    <property type="match status" value="1"/>
</dbReference>
<evidence type="ECO:0000256" key="11">
    <source>
        <dbReference type="SAM" id="MobiDB-lite"/>
    </source>
</evidence>
<dbReference type="SUPFAM" id="SSF55681">
    <property type="entry name" value="Class II aaRS and biotin synthetases"/>
    <property type="match status" value="1"/>
</dbReference>
<evidence type="ECO:0000313" key="13">
    <source>
        <dbReference type="EMBL" id="CAG1849242.1"/>
    </source>
</evidence>
<protein>
    <recommendedName>
        <fullName evidence="3">aspartate--tRNA ligase</fullName>
        <ecNumber evidence="3">6.1.1.12</ecNumber>
    </recommendedName>
</protein>
<feature type="region of interest" description="Disordered" evidence="11">
    <location>
        <begin position="1"/>
        <end position="66"/>
    </location>
</feature>
<reference evidence="14" key="2">
    <citation type="submission" date="2021-05" db="UniProtKB">
        <authorList>
            <consortium name="EnsemblPlants"/>
        </authorList>
    </citation>
    <scope>IDENTIFICATION</scope>
    <source>
        <strain evidence="14">subsp. malaccensis</strain>
    </source>
</reference>
<evidence type="ECO:0000313" key="14">
    <source>
        <dbReference type="EnsemblPlants" id="Ma03_p05440.1"/>
    </source>
</evidence>
<dbReference type="GO" id="GO:0005829">
    <property type="term" value="C:cytosol"/>
    <property type="evidence" value="ECO:0000318"/>
    <property type="project" value="GO_Central"/>
</dbReference>
<proteinExistence type="inferred from homology"/>
<dbReference type="HAMAP" id="MF_02075">
    <property type="entry name" value="Asp_tRNA_synth_type2"/>
    <property type="match status" value="1"/>
</dbReference>
<dbReference type="EMBL" id="HG996468">
    <property type="protein sequence ID" value="CAG1849242.1"/>
    <property type="molecule type" value="Genomic_DNA"/>
</dbReference>
<dbReference type="InterPro" id="IPR045864">
    <property type="entry name" value="aa-tRNA-synth_II/BPL/LPL"/>
</dbReference>
<dbReference type="Gene3D" id="2.40.50.140">
    <property type="entry name" value="Nucleic acid-binding proteins"/>
    <property type="match status" value="1"/>
</dbReference>
<dbReference type="KEGG" id="mus:103976864"/>
<dbReference type="FunCoup" id="A0A804I8Q7">
    <property type="interactions" value="4197"/>
</dbReference>
<dbReference type="PANTHER" id="PTHR43450:SF1">
    <property type="entry name" value="ASPARTATE--TRNA LIGASE, CYTOPLASMIC"/>
    <property type="match status" value="1"/>
</dbReference>
<name>A0A804I8Q7_MUSAM</name>
<dbReference type="OrthoDB" id="372395at2759"/>
<dbReference type="Gramene" id="Ma03_t05440.1">
    <property type="protein sequence ID" value="Ma03_p05440.1"/>
    <property type="gene ID" value="Ma03_g05440"/>
</dbReference>
<gene>
    <name evidence="13" type="ORF">GSMUA_208280.1</name>
</gene>
<dbReference type="PRINTS" id="PR01042">
    <property type="entry name" value="TRNASYNTHASP"/>
</dbReference>